<comment type="caution">
    <text evidence="1">The sequence shown here is derived from an EMBL/GenBank/DDBJ whole genome shotgun (WGS) entry which is preliminary data.</text>
</comment>
<reference evidence="1" key="1">
    <citation type="submission" date="2021-02" db="EMBL/GenBank/DDBJ databases">
        <authorList>
            <person name="Dougan E. K."/>
            <person name="Rhodes N."/>
            <person name="Thang M."/>
            <person name="Chan C."/>
        </authorList>
    </citation>
    <scope>NUCLEOTIDE SEQUENCE</scope>
</reference>
<proteinExistence type="predicted"/>
<dbReference type="AlphaFoldDB" id="A0A813EAU4"/>
<evidence type="ECO:0000313" key="2">
    <source>
        <dbReference type="Proteomes" id="UP000654075"/>
    </source>
</evidence>
<gene>
    <name evidence="1" type="ORF">PGLA1383_LOCUS16042</name>
</gene>
<dbReference type="Proteomes" id="UP000654075">
    <property type="component" value="Unassembled WGS sequence"/>
</dbReference>
<keyword evidence="2" id="KW-1185">Reference proteome</keyword>
<name>A0A813EAU4_POLGL</name>
<protein>
    <submittedName>
        <fullName evidence="1">Uncharacterized protein</fullName>
    </submittedName>
</protein>
<evidence type="ECO:0000313" key="1">
    <source>
        <dbReference type="EMBL" id="CAE8597606.1"/>
    </source>
</evidence>
<accession>A0A813EAU4</accession>
<sequence length="157" mass="17427">MEISVLMTVESVELSNVEAGFLDYRFLRMRATAFGSFPHVRVQVHPPSLTAAATYTIRAFRGAKAFRLIAKHLLLREKAQDLVSAVAANALRAPNVGSMQRLGLREADELDEAEEVFLEEYPSVRFARQAMTPGIACSRRSRFLGDRFGAGTGRCYS</sequence>
<organism evidence="1 2">
    <name type="scientific">Polarella glacialis</name>
    <name type="common">Dinoflagellate</name>
    <dbReference type="NCBI Taxonomy" id="89957"/>
    <lineage>
        <taxon>Eukaryota</taxon>
        <taxon>Sar</taxon>
        <taxon>Alveolata</taxon>
        <taxon>Dinophyceae</taxon>
        <taxon>Suessiales</taxon>
        <taxon>Suessiaceae</taxon>
        <taxon>Polarella</taxon>
    </lineage>
</organism>
<dbReference type="EMBL" id="CAJNNV010009628">
    <property type="protein sequence ID" value="CAE8597606.1"/>
    <property type="molecule type" value="Genomic_DNA"/>
</dbReference>